<reference evidence="1" key="1">
    <citation type="submission" date="2014-09" db="EMBL/GenBank/DDBJ databases">
        <authorList>
            <person name="Magalhaes I.L.F."/>
            <person name="Oliveira U."/>
            <person name="Santos F.R."/>
            <person name="Vidigal T.H.D.A."/>
            <person name="Brescovit A.D."/>
            <person name="Santos A.J."/>
        </authorList>
    </citation>
    <scope>NUCLEOTIDE SEQUENCE</scope>
    <source>
        <tissue evidence="1">Shoot tissue taken approximately 20 cm above the soil surface</tissue>
    </source>
</reference>
<protein>
    <submittedName>
        <fullName evidence="1">Uncharacterized protein</fullName>
    </submittedName>
</protein>
<dbReference type="AlphaFoldDB" id="A0A0A9B3R3"/>
<name>A0A0A9B3R3_ARUDO</name>
<reference evidence="1" key="2">
    <citation type="journal article" date="2015" name="Data Brief">
        <title>Shoot transcriptome of the giant reed, Arundo donax.</title>
        <authorList>
            <person name="Barrero R.A."/>
            <person name="Guerrero F.D."/>
            <person name="Moolhuijzen P."/>
            <person name="Goolsby J.A."/>
            <person name="Tidwell J."/>
            <person name="Bellgard S.E."/>
            <person name="Bellgard M.I."/>
        </authorList>
    </citation>
    <scope>NUCLEOTIDE SEQUENCE</scope>
    <source>
        <tissue evidence="1">Shoot tissue taken approximately 20 cm above the soil surface</tissue>
    </source>
</reference>
<sequence>MPCSSGYEYGTIIPRSIVSLQNRSHESRHTVHHALQCSAKSWRVLVVLLC</sequence>
<dbReference type="EMBL" id="GBRH01242075">
    <property type="protein sequence ID" value="JAD55820.1"/>
    <property type="molecule type" value="Transcribed_RNA"/>
</dbReference>
<organism evidence="1">
    <name type="scientific">Arundo donax</name>
    <name type="common">Giant reed</name>
    <name type="synonym">Donax arundinaceus</name>
    <dbReference type="NCBI Taxonomy" id="35708"/>
    <lineage>
        <taxon>Eukaryota</taxon>
        <taxon>Viridiplantae</taxon>
        <taxon>Streptophyta</taxon>
        <taxon>Embryophyta</taxon>
        <taxon>Tracheophyta</taxon>
        <taxon>Spermatophyta</taxon>
        <taxon>Magnoliopsida</taxon>
        <taxon>Liliopsida</taxon>
        <taxon>Poales</taxon>
        <taxon>Poaceae</taxon>
        <taxon>PACMAD clade</taxon>
        <taxon>Arundinoideae</taxon>
        <taxon>Arundineae</taxon>
        <taxon>Arundo</taxon>
    </lineage>
</organism>
<proteinExistence type="predicted"/>
<accession>A0A0A9B3R3</accession>
<evidence type="ECO:0000313" key="1">
    <source>
        <dbReference type="EMBL" id="JAD55820.1"/>
    </source>
</evidence>